<sequence>MGSINRIHETYTLIKKLSHINGADVNETLLDRTMFAIEKLPPLGKEYWWFLFFGEDGERPVQITLLIFRKHGKKMLFNNKEMKFNELSEDEVLAVTSGWIYDGDELHKIADTNAIALLQKDKIISEISGSEMVFSGSYPNYLMTLGDLINLKMKNGNFIETKDAYGVFLPPLGMGWVDVFSEASGRVLGKKFKGTAHLQKVVGVAPFGPFHWARIVFKNHSVFSFFCLKMGKDSHTFLHKSIKFFDTKNQITIRLNNPKLDVSRIGDNWVIEGVEKNKHVKAVLEIYATNRYDMKGGGSQVYIQYAVIPKELTIKDDNNTFTLNDLGEGVGTIEDAYW</sequence>
<gene>
    <name evidence="1" type="ORF">AMQ22_00244</name>
</gene>
<dbReference type="Proteomes" id="UP000075398">
    <property type="component" value="Unassembled WGS sequence"/>
</dbReference>
<name>A0A150J911_9EURY</name>
<proteinExistence type="predicted"/>
<protein>
    <recommendedName>
        <fullName evidence="3">Hydroxyneurosporene synthase (CrtC)</fullName>
    </recommendedName>
</protein>
<evidence type="ECO:0000313" key="1">
    <source>
        <dbReference type="EMBL" id="KYC53454.1"/>
    </source>
</evidence>
<organism evidence="1 2">
    <name type="scientific">Candidatus Methanofastidiosum methylothiophilum</name>
    <dbReference type="NCBI Taxonomy" id="1705564"/>
    <lineage>
        <taxon>Archaea</taxon>
        <taxon>Methanobacteriati</taxon>
        <taxon>Methanobacteriota</taxon>
        <taxon>Stenosarchaea group</taxon>
        <taxon>Candidatus Methanofastidiosia</taxon>
        <taxon>Candidatus Methanofastidiosales</taxon>
        <taxon>Candidatus Methanofastidiosaceae</taxon>
        <taxon>Candidatus Methanofastidiosum</taxon>
    </lineage>
</organism>
<reference evidence="1 2" key="1">
    <citation type="journal article" date="2016" name="ISME J.">
        <title>Chasing the elusive Euryarchaeota class WSA2: genomes reveal a uniquely fastidious methyl-reducing methanogen.</title>
        <authorList>
            <person name="Nobu M.K."/>
            <person name="Narihiro T."/>
            <person name="Kuroda K."/>
            <person name="Mei R."/>
            <person name="Liu W.T."/>
        </authorList>
    </citation>
    <scope>NUCLEOTIDE SEQUENCE [LARGE SCALE GENOMIC DNA]</scope>
    <source>
        <strain evidence="1">U1lsi0528_Bin055</strain>
    </source>
</reference>
<evidence type="ECO:0008006" key="3">
    <source>
        <dbReference type="Google" id="ProtNLM"/>
    </source>
</evidence>
<dbReference type="EMBL" id="LNGC01000005">
    <property type="protein sequence ID" value="KYC53454.1"/>
    <property type="molecule type" value="Genomic_DNA"/>
</dbReference>
<comment type="caution">
    <text evidence="1">The sequence shown here is derived from an EMBL/GenBank/DDBJ whole genome shotgun (WGS) entry which is preliminary data.</text>
</comment>
<accession>A0A150J911</accession>
<evidence type="ECO:0000313" key="2">
    <source>
        <dbReference type="Proteomes" id="UP000075398"/>
    </source>
</evidence>
<dbReference type="AlphaFoldDB" id="A0A150J911"/>